<proteinExistence type="predicted"/>
<protein>
    <submittedName>
        <fullName evidence="1">Uncharacterized protein</fullName>
    </submittedName>
</protein>
<organism evidence="1 2">
    <name type="scientific">Dermacentor silvarum</name>
    <name type="common">Tick</name>
    <dbReference type="NCBI Taxonomy" id="543639"/>
    <lineage>
        <taxon>Eukaryota</taxon>
        <taxon>Metazoa</taxon>
        <taxon>Ecdysozoa</taxon>
        <taxon>Arthropoda</taxon>
        <taxon>Chelicerata</taxon>
        <taxon>Arachnida</taxon>
        <taxon>Acari</taxon>
        <taxon>Parasitiformes</taxon>
        <taxon>Ixodida</taxon>
        <taxon>Ixodoidea</taxon>
        <taxon>Ixodidae</taxon>
        <taxon>Rhipicephalinae</taxon>
        <taxon>Dermacentor</taxon>
    </lineage>
</organism>
<accession>A0ACB8CF78</accession>
<dbReference type="Proteomes" id="UP000821865">
    <property type="component" value="Chromosome 7"/>
</dbReference>
<evidence type="ECO:0000313" key="1">
    <source>
        <dbReference type="EMBL" id="KAH7941322.1"/>
    </source>
</evidence>
<gene>
    <name evidence="1" type="ORF">HPB49_012298</name>
</gene>
<reference evidence="1" key="1">
    <citation type="submission" date="2020-05" db="EMBL/GenBank/DDBJ databases">
        <title>Large-scale comparative analyses of tick genomes elucidate their genetic diversity and vector capacities.</title>
        <authorList>
            <person name="Jia N."/>
            <person name="Wang J."/>
            <person name="Shi W."/>
            <person name="Du L."/>
            <person name="Sun Y."/>
            <person name="Zhan W."/>
            <person name="Jiang J."/>
            <person name="Wang Q."/>
            <person name="Zhang B."/>
            <person name="Ji P."/>
            <person name="Sakyi L.B."/>
            <person name="Cui X."/>
            <person name="Yuan T."/>
            <person name="Jiang B."/>
            <person name="Yang W."/>
            <person name="Lam T.T.-Y."/>
            <person name="Chang Q."/>
            <person name="Ding S."/>
            <person name="Wang X."/>
            <person name="Zhu J."/>
            <person name="Ruan X."/>
            <person name="Zhao L."/>
            <person name="Wei J."/>
            <person name="Que T."/>
            <person name="Du C."/>
            <person name="Cheng J."/>
            <person name="Dai P."/>
            <person name="Han X."/>
            <person name="Huang E."/>
            <person name="Gao Y."/>
            <person name="Liu J."/>
            <person name="Shao H."/>
            <person name="Ye R."/>
            <person name="Li L."/>
            <person name="Wei W."/>
            <person name="Wang X."/>
            <person name="Wang C."/>
            <person name="Yang T."/>
            <person name="Huo Q."/>
            <person name="Li W."/>
            <person name="Guo W."/>
            <person name="Chen H."/>
            <person name="Zhou L."/>
            <person name="Ni X."/>
            <person name="Tian J."/>
            <person name="Zhou Y."/>
            <person name="Sheng Y."/>
            <person name="Liu T."/>
            <person name="Pan Y."/>
            <person name="Xia L."/>
            <person name="Li J."/>
            <person name="Zhao F."/>
            <person name="Cao W."/>
        </authorList>
    </citation>
    <scope>NUCLEOTIDE SEQUENCE</scope>
    <source>
        <strain evidence="1">Dsil-2018</strain>
    </source>
</reference>
<keyword evidence="2" id="KW-1185">Reference proteome</keyword>
<sequence length="109" mass="12237">MIDPGGTKIATNRTLKLRENESTKLVYEGLDQPDVHAPIAFEEVYAAAHFFRKNTAPGVDKVTNAMIRNPNANTLRSSTEFFNNRVWTENGVLPKEWKEAKIILIPNPG</sequence>
<name>A0ACB8CF78_DERSI</name>
<comment type="caution">
    <text evidence="1">The sequence shown here is derived from an EMBL/GenBank/DDBJ whole genome shotgun (WGS) entry which is preliminary data.</text>
</comment>
<dbReference type="EMBL" id="CM023476">
    <property type="protein sequence ID" value="KAH7941322.1"/>
    <property type="molecule type" value="Genomic_DNA"/>
</dbReference>
<evidence type="ECO:0000313" key="2">
    <source>
        <dbReference type="Proteomes" id="UP000821865"/>
    </source>
</evidence>